<feature type="binding site" evidence="17">
    <location>
        <begin position="35"/>
        <end position="38"/>
    </location>
    <ligand>
        <name>8-oxo-dGTP</name>
        <dbReference type="ChEBI" id="CHEBI:77896"/>
    </ligand>
</feature>
<feature type="binding site" evidence="17">
    <location>
        <position position="29"/>
    </location>
    <ligand>
        <name>8-oxo-dGTP</name>
        <dbReference type="ChEBI" id="CHEBI:77896"/>
    </ligand>
</feature>
<dbReference type="InterPro" id="IPR000086">
    <property type="entry name" value="NUDIX_hydrolase_dom"/>
</dbReference>
<evidence type="ECO:0000256" key="1">
    <source>
        <dbReference type="ARBA" id="ARBA00001946"/>
    </source>
</evidence>
<evidence type="ECO:0000256" key="16">
    <source>
        <dbReference type="ARBA" id="ARBA00042798"/>
    </source>
</evidence>
<keyword evidence="9" id="KW-0234">DNA repair</keyword>
<proteinExistence type="inferred from homology"/>
<evidence type="ECO:0000256" key="2">
    <source>
        <dbReference type="ARBA" id="ARBA00005582"/>
    </source>
</evidence>
<dbReference type="GO" id="GO:0044716">
    <property type="term" value="F:8-oxo-GDP phosphatase activity"/>
    <property type="evidence" value="ECO:0007669"/>
    <property type="project" value="TreeGrafter"/>
</dbReference>
<dbReference type="Gene3D" id="3.90.79.10">
    <property type="entry name" value="Nucleoside Triphosphate Pyrophosphohydrolase"/>
    <property type="match status" value="1"/>
</dbReference>
<evidence type="ECO:0000256" key="8">
    <source>
        <dbReference type="ARBA" id="ARBA00022842"/>
    </source>
</evidence>
<dbReference type="GO" id="GO:0046872">
    <property type="term" value="F:metal ion binding"/>
    <property type="evidence" value="ECO:0007669"/>
    <property type="project" value="UniProtKB-KW"/>
</dbReference>
<keyword evidence="3" id="KW-0515">Mutator protein</keyword>
<dbReference type="RefSeq" id="WP_269579286.1">
    <property type="nucleotide sequence ID" value="NZ_CP114588.1"/>
</dbReference>
<dbReference type="InterPro" id="IPR020476">
    <property type="entry name" value="Nudix_hydrolase"/>
</dbReference>
<feature type="binding site" evidence="17">
    <location>
        <position position="24"/>
    </location>
    <ligand>
        <name>8-oxo-dGTP</name>
        <dbReference type="ChEBI" id="CHEBI:77896"/>
    </ligand>
</feature>
<keyword evidence="8 18" id="KW-0460">Magnesium</keyword>
<evidence type="ECO:0000256" key="17">
    <source>
        <dbReference type="PIRSR" id="PIRSR603561-1"/>
    </source>
</evidence>
<dbReference type="PANTHER" id="PTHR47707:SF1">
    <property type="entry name" value="NUDIX HYDROLASE FAMILY PROTEIN"/>
    <property type="match status" value="1"/>
</dbReference>
<evidence type="ECO:0000256" key="13">
    <source>
        <dbReference type="ARBA" id="ARBA00040794"/>
    </source>
</evidence>
<evidence type="ECO:0000259" key="19">
    <source>
        <dbReference type="PROSITE" id="PS51462"/>
    </source>
</evidence>
<comment type="cofactor">
    <cofactor evidence="1 18">
        <name>Mg(2+)</name>
        <dbReference type="ChEBI" id="CHEBI:18420"/>
    </cofactor>
</comment>
<dbReference type="CDD" id="cd03425">
    <property type="entry name" value="NUDIX_MutT_NudA_like"/>
    <property type="match status" value="1"/>
</dbReference>
<evidence type="ECO:0000313" key="21">
    <source>
        <dbReference type="Proteomes" id="UP001164748"/>
    </source>
</evidence>
<evidence type="ECO:0000256" key="3">
    <source>
        <dbReference type="ARBA" id="ARBA00022457"/>
    </source>
</evidence>
<sequence>MKRVSIAAGIIVNPTQDKVFITRRHAHAHQGGKWEFPGGKIEGSETPQRALLRELNEEVGITAKAVSPFISLDFDFPDKALSLDFFLVCDFDGEPQGCEGQEGIWAPIAELDNYPFPDANDAVLEKIRARF</sequence>
<dbReference type="PANTHER" id="PTHR47707">
    <property type="entry name" value="8-OXO-DGTP DIPHOSPHATASE"/>
    <property type="match status" value="1"/>
</dbReference>
<keyword evidence="5 18" id="KW-0479">Metal-binding</keyword>
<dbReference type="AlphaFoldDB" id="A0AA47KLD8"/>
<evidence type="ECO:0000256" key="12">
    <source>
        <dbReference type="ARBA" id="ARBA00038905"/>
    </source>
</evidence>
<dbReference type="GO" id="GO:0006281">
    <property type="term" value="P:DNA repair"/>
    <property type="evidence" value="ECO:0007669"/>
    <property type="project" value="UniProtKB-KW"/>
</dbReference>
<accession>A0AA47KLD8</accession>
<evidence type="ECO:0000256" key="9">
    <source>
        <dbReference type="ARBA" id="ARBA00023204"/>
    </source>
</evidence>
<organism evidence="20 21">
    <name type="scientific">Salinivibrio kushneri</name>
    <dbReference type="NCBI Taxonomy" id="1908198"/>
    <lineage>
        <taxon>Bacteria</taxon>
        <taxon>Pseudomonadati</taxon>
        <taxon>Pseudomonadota</taxon>
        <taxon>Gammaproteobacteria</taxon>
        <taxon>Vibrionales</taxon>
        <taxon>Vibrionaceae</taxon>
        <taxon>Salinivibrio</taxon>
    </lineage>
</organism>
<dbReference type="Pfam" id="PF14815">
    <property type="entry name" value="NUDIX_4"/>
    <property type="match status" value="1"/>
</dbReference>
<comment type="catalytic activity">
    <reaction evidence="10">
        <text>8-oxo-dGTP + H2O = 8-oxo-dGMP + diphosphate + H(+)</text>
        <dbReference type="Rhea" id="RHEA:31575"/>
        <dbReference type="ChEBI" id="CHEBI:15377"/>
        <dbReference type="ChEBI" id="CHEBI:15378"/>
        <dbReference type="ChEBI" id="CHEBI:33019"/>
        <dbReference type="ChEBI" id="CHEBI:63224"/>
        <dbReference type="ChEBI" id="CHEBI:77896"/>
        <dbReference type="EC" id="3.6.1.55"/>
    </reaction>
</comment>
<dbReference type="EC" id="3.6.1.55" evidence="12"/>
<evidence type="ECO:0000256" key="5">
    <source>
        <dbReference type="ARBA" id="ARBA00022723"/>
    </source>
</evidence>
<protein>
    <recommendedName>
        <fullName evidence="13">8-oxo-dGTP diphosphatase</fullName>
        <ecNumber evidence="12">3.6.1.55</ecNumber>
    </recommendedName>
    <alternativeName>
        <fullName evidence="16">7,8-dihydro-8-oxoguanine-triphosphatase</fullName>
    </alternativeName>
    <alternativeName>
        <fullName evidence="15">Mutator protein MutT</fullName>
    </alternativeName>
    <alternativeName>
        <fullName evidence="14">dGTP pyrophosphohydrolase</fullName>
    </alternativeName>
</protein>
<dbReference type="InterPro" id="IPR029119">
    <property type="entry name" value="MutY_C"/>
</dbReference>
<feature type="binding site" evidence="17">
    <location>
        <position position="120"/>
    </location>
    <ligand>
        <name>8-oxo-dGTP</name>
        <dbReference type="ChEBI" id="CHEBI:77896"/>
    </ligand>
</feature>
<evidence type="ECO:0000256" key="15">
    <source>
        <dbReference type="ARBA" id="ARBA00041979"/>
    </source>
</evidence>
<reference evidence="20" key="1">
    <citation type="submission" date="2022-09" db="EMBL/GenBank/DDBJ databases">
        <authorList>
            <person name="Li Z.-J."/>
        </authorList>
    </citation>
    <scope>NUCLEOTIDE SEQUENCE</scope>
    <source>
        <strain evidence="20">TGB11</strain>
    </source>
</reference>
<dbReference type="PROSITE" id="PS00893">
    <property type="entry name" value="NUDIX_BOX"/>
    <property type="match status" value="1"/>
</dbReference>
<dbReference type="InterPro" id="IPR020084">
    <property type="entry name" value="NUDIX_hydrolase_CS"/>
</dbReference>
<gene>
    <name evidence="20" type="primary">mutT</name>
    <name evidence="20" type="ORF">N8M53_02010</name>
</gene>
<dbReference type="PROSITE" id="PS51462">
    <property type="entry name" value="NUDIX"/>
    <property type="match status" value="1"/>
</dbReference>
<dbReference type="GO" id="GO:0006260">
    <property type="term" value="P:DNA replication"/>
    <property type="evidence" value="ECO:0007669"/>
    <property type="project" value="UniProtKB-KW"/>
</dbReference>
<feature type="domain" description="Nudix hydrolase" evidence="19">
    <location>
        <begin position="2"/>
        <end position="129"/>
    </location>
</feature>
<evidence type="ECO:0000256" key="11">
    <source>
        <dbReference type="ARBA" id="ARBA00036904"/>
    </source>
</evidence>
<evidence type="ECO:0000256" key="7">
    <source>
        <dbReference type="ARBA" id="ARBA00022801"/>
    </source>
</evidence>
<evidence type="ECO:0000256" key="10">
    <source>
        <dbReference type="ARBA" id="ARBA00035861"/>
    </source>
</evidence>
<dbReference type="Proteomes" id="UP001164748">
    <property type="component" value="Chromosome"/>
</dbReference>
<dbReference type="EMBL" id="CP114588">
    <property type="protein sequence ID" value="WBA09024.1"/>
    <property type="molecule type" value="Genomic_DNA"/>
</dbReference>
<evidence type="ECO:0000313" key="20">
    <source>
        <dbReference type="EMBL" id="WBA09024.1"/>
    </source>
</evidence>
<feature type="binding site" evidence="18">
    <location>
        <position position="58"/>
    </location>
    <ligand>
        <name>Mg(2+)</name>
        <dbReference type="ChEBI" id="CHEBI:18420"/>
    </ligand>
</feature>
<dbReference type="PRINTS" id="PR00502">
    <property type="entry name" value="NUDIXFAMILY"/>
</dbReference>
<dbReference type="GO" id="GO:0035539">
    <property type="term" value="F:8-oxo-7,8-dihydrodeoxyguanosine triphosphate pyrophosphatase activity"/>
    <property type="evidence" value="ECO:0007669"/>
    <property type="project" value="UniProtKB-EC"/>
</dbReference>
<dbReference type="GO" id="GO:0044715">
    <property type="term" value="F:8-oxo-dGDP phosphatase activity"/>
    <property type="evidence" value="ECO:0007669"/>
    <property type="project" value="TreeGrafter"/>
</dbReference>
<dbReference type="NCBIfam" id="NF008044">
    <property type="entry name" value="PRK10776.1"/>
    <property type="match status" value="1"/>
</dbReference>
<dbReference type="InterPro" id="IPR003561">
    <property type="entry name" value="Mutator_MutT"/>
</dbReference>
<evidence type="ECO:0000256" key="18">
    <source>
        <dbReference type="PIRSR" id="PIRSR603561-2"/>
    </source>
</evidence>
<dbReference type="InterPro" id="IPR015797">
    <property type="entry name" value="NUDIX_hydrolase-like_dom_sf"/>
</dbReference>
<comment type="catalytic activity">
    <reaction evidence="11">
        <text>8-oxo-GTP + H2O = 8-oxo-GMP + diphosphate + H(+)</text>
        <dbReference type="Rhea" id="RHEA:67616"/>
        <dbReference type="ChEBI" id="CHEBI:15377"/>
        <dbReference type="ChEBI" id="CHEBI:15378"/>
        <dbReference type="ChEBI" id="CHEBI:33019"/>
        <dbReference type="ChEBI" id="CHEBI:143553"/>
        <dbReference type="ChEBI" id="CHEBI:145694"/>
    </reaction>
</comment>
<evidence type="ECO:0000256" key="14">
    <source>
        <dbReference type="ARBA" id="ARBA00041592"/>
    </source>
</evidence>
<dbReference type="GO" id="GO:0008413">
    <property type="term" value="F:8-oxo-7,8-dihydroguanosine triphosphate pyrophosphatase activity"/>
    <property type="evidence" value="ECO:0007669"/>
    <property type="project" value="InterPro"/>
</dbReference>
<keyword evidence="4" id="KW-0235">DNA replication</keyword>
<dbReference type="SUPFAM" id="SSF55811">
    <property type="entry name" value="Nudix"/>
    <property type="match status" value="1"/>
</dbReference>
<keyword evidence="6" id="KW-0227">DNA damage</keyword>
<name>A0AA47KLD8_9GAMM</name>
<keyword evidence="7 20" id="KW-0378">Hydrolase</keyword>
<dbReference type="FunFam" id="3.90.79.10:FF:000014">
    <property type="entry name" value="8-oxo-dGTP diphosphatase MutT"/>
    <property type="match status" value="1"/>
</dbReference>
<feature type="binding site" evidence="18">
    <location>
        <position position="38"/>
    </location>
    <ligand>
        <name>Mg(2+)</name>
        <dbReference type="ChEBI" id="CHEBI:18420"/>
    </ligand>
</feature>
<comment type="similarity">
    <text evidence="2">Belongs to the Nudix hydrolase family.</text>
</comment>
<evidence type="ECO:0000256" key="6">
    <source>
        <dbReference type="ARBA" id="ARBA00022763"/>
    </source>
</evidence>
<dbReference type="NCBIfam" id="TIGR00586">
    <property type="entry name" value="mutt"/>
    <property type="match status" value="1"/>
</dbReference>
<evidence type="ECO:0000256" key="4">
    <source>
        <dbReference type="ARBA" id="ARBA00022705"/>
    </source>
</evidence>
<dbReference type="InterPro" id="IPR047127">
    <property type="entry name" value="MutT-like"/>
</dbReference>